<dbReference type="Proteomes" id="UP000230069">
    <property type="component" value="Unassembled WGS sequence"/>
</dbReference>
<dbReference type="InterPro" id="IPR008271">
    <property type="entry name" value="Ser/Thr_kinase_AS"/>
</dbReference>
<keyword evidence="5" id="KW-1133">Transmembrane helix</keyword>
<keyword evidence="4" id="KW-0677">Repeat</keyword>
<sequence length="1064" mass="120014">MQEVESAKIVSVDEEEERSSDVVLEKGETSENETMDEELIEDVSGKTWELAVLNKNNLEDSIKGLYVYKNIFNLIPRSWRICAVEMFEVFQTENLVELERLQVKISSPAISGLSLQKLKALQELELSKVQPRLSSVFPLLSEIVKLKCLKRLAICHFSIRYLPPEIGCLSTLEDLDLSFNKLKSLPQEITSLNDLRSLKVANNKLEELPIGISLLQSLETLDLSNNRLTSLGPLKLVSMQTLKKLELRYNKLLNCCQIPSWICCNLEGNGKDMNDEYISSSTDVDVEEESHVSSQNFDVSVSSSLSSDTSSNRCSAVRRIGKRWKRQERLNSVRNRISDDHQHMNVDECKECKPPAVAPESQSETISLAECETSIVKKFDDEPAFSCEDHPQILLNKDEDDKLMVDSIGPDKRYDSECSSGHDASPDSSFNKTKRQIDDNLENHKPRKSQKPFDSHSSLSNKYCTESFCSVNDHLPDGFYDAGRSRPFMPLESYEKSLCLDSREVILVDRERDNELDVLVSSAKVLLSRLKQPSSLIELGDDDLQRATLLALFVSNWFGGGDRSNLTVKMQKAWSGSNYQKPFVCTCQTGNGDSAPSSEQSLSTTENFDFLDLCEKSIRIIKQARNSNVVPIGTLRWGVCRHRAVLMKYLCDRMVPQIPCELVRGYLDFSPHAWNIIPVRTDGLLVRMVVDACCPTDIREEWDPEYFCRYIPSSRINVSITSDDIEEPSCLFPSSSLCDKVETTSISSLMRYNFGSVEAVAKVRTLKTSRISDEKVREFEYTCLGEVRMLGALKNHPCIVEMYGHQIFSKWVSPVDGSKDHRVLQSAIWMEYIEGGSLKNYIEKLSKNGEKHVQVELAMFIARDIACALVELHSKHIIHRDIKSANILIDLDNKRSDGTPVIKLCDFDRAVPLRPSTHTCCIAHHGIPPPHCCVGTPHWMAPEVFQTLHQDHQKEYGLEVDIWSYGCLLLELLTLEIPYGAVCDSDIDGLLQSGQRPPLTDKLDALVSSDEPALVGAEVETENLRFLVDLFHKCTQGNPHDRPTAAHVYEIVNAQINSMTSSTE</sequence>
<feature type="region of interest" description="Disordered" evidence="7">
    <location>
        <begin position="401"/>
        <end position="433"/>
    </location>
</feature>
<dbReference type="AlphaFoldDB" id="A0A2G5F9R0"/>
<dbReference type="SMART" id="SM00364">
    <property type="entry name" value="LRR_BAC"/>
    <property type="match status" value="3"/>
</dbReference>
<dbReference type="Pfam" id="PF23598">
    <property type="entry name" value="LRR_14"/>
    <property type="match status" value="1"/>
</dbReference>
<keyword evidence="10" id="KW-1185">Reference proteome</keyword>
<feature type="domain" description="Protein kinase" evidence="8">
    <location>
        <begin position="743"/>
        <end position="1056"/>
    </location>
</feature>
<name>A0A2G5F9R0_AQUCA</name>
<evidence type="ECO:0000256" key="5">
    <source>
        <dbReference type="ARBA" id="ARBA00022989"/>
    </source>
</evidence>
<dbReference type="OrthoDB" id="1394818at2759"/>
<dbReference type="GO" id="GO:0016020">
    <property type="term" value="C:membrane"/>
    <property type="evidence" value="ECO:0007669"/>
    <property type="project" value="UniProtKB-SubCell"/>
</dbReference>
<dbReference type="SMART" id="SM00220">
    <property type="entry name" value="S_TKc"/>
    <property type="match status" value="1"/>
</dbReference>
<dbReference type="PROSITE" id="PS51450">
    <property type="entry name" value="LRR"/>
    <property type="match status" value="2"/>
</dbReference>
<evidence type="ECO:0000256" key="7">
    <source>
        <dbReference type="SAM" id="MobiDB-lite"/>
    </source>
</evidence>
<dbReference type="GO" id="GO:0005524">
    <property type="term" value="F:ATP binding"/>
    <property type="evidence" value="ECO:0007669"/>
    <property type="project" value="InterPro"/>
</dbReference>
<evidence type="ECO:0000313" key="10">
    <source>
        <dbReference type="Proteomes" id="UP000230069"/>
    </source>
</evidence>
<feature type="compositionally biased region" description="Basic and acidic residues" evidence="7">
    <location>
        <begin position="19"/>
        <end position="29"/>
    </location>
</feature>
<dbReference type="Pfam" id="PF14381">
    <property type="entry name" value="EDR1_CTR1_ARMC3_pept"/>
    <property type="match status" value="1"/>
</dbReference>
<dbReference type="Gene3D" id="3.80.10.10">
    <property type="entry name" value="Ribonuclease Inhibitor"/>
    <property type="match status" value="1"/>
</dbReference>
<dbReference type="EMBL" id="KZ305018">
    <property type="protein sequence ID" value="PIA64690.1"/>
    <property type="molecule type" value="Genomic_DNA"/>
</dbReference>
<keyword evidence="6" id="KW-0472">Membrane</keyword>
<dbReference type="Gene3D" id="1.10.510.10">
    <property type="entry name" value="Transferase(Phosphotransferase) domain 1"/>
    <property type="match status" value="1"/>
</dbReference>
<dbReference type="PANTHER" id="PTHR24359:SF1">
    <property type="entry name" value="INHIBITOR OF NUCLEAR FACTOR KAPPA-B KINASE EPSILON SUBUNIT HOMOLOG 1-RELATED"/>
    <property type="match status" value="1"/>
</dbReference>
<keyword evidence="3" id="KW-0812">Transmembrane</keyword>
<dbReference type="GO" id="GO:0004674">
    <property type="term" value="F:protein serine/threonine kinase activity"/>
    <property type="evidence" value="ECO:0007669"/>
    <property type="project" value="TreeGrafter"/>
</dbReference>
<dbReference type="FunFam" id="1.10.510.10:FF:000988">
    <property type="entry name" value="Leucine-rich repeat protein kinase family protein"/>
    <property type="match status" value="1"/>
</dbReference>
<dbReference type="PANTHER" id="PTHR24359">
    <property type="entry name" value="SERINE/THREONINE-PROTEIN KINASE SBK1"/>
    <property type="match status" value="1"/>
</dbReference>
<evidence type="ECO:0000256" key="1">
    <source>
        <dbReference type="ARBA" id="ARBA00004370"/>
    </source>
</evidence>
<protein>
    <recommendedName>
        <fullName evidence="8">Protein kinase domain-containing protein</fullName>
    </recommendedName>
</protein>
<gene>
    <name evidence="9" type="ORF">AQUCO_00100266v1</name>
</gene>
<dbReference type="InterPro" id="IPR055164">
    <property type="entry name" value="EDR1/CTR1/ARMC3-like_pept-like"/>
</dbReference>
<keyword evidence="2" id="KW-0433">Leucine-rich repeat</keyword>
<feature type="compositionally biased region" description="Basic and acidic residues" evidence="7">
    <location>
        <begin position="401"/>
        <end position="416"/>
    </location>
</feature>
<dbReference type="InterPro" id="IPR001611">
    <property type="entry name" value="Leu-rich_rpt"/>
</dbReference>
<dbReference type="STRING" id="218851.A0A2G5F9R0"/>
<dbReference type="InterPro" id="IPR011009">
    <property type="entry name" value="Kinase-like_dom_sf"/>
</dbReference>
<feature type="region of interest" description="Disordered" evidence="7">
    <location>
        <begin position="1"/>
        <end position="37"/>
    </location>
</feature>
<evidence type="ECO:0000259" key="8">
    <source>
        <dbReference type="PROSITE" id="PS50011"/>
    </source>
</evidence>
<dbReference type="InParanoid" id="A0A2G5F9R0"/>
<proteinExistence type="predicted"/>
<dbReference type="SMART" id="SM00369">
    <property type="entry name" value="LRR_TYP"/>
    <property type="match status" value="3"/>
</dbReference>
<dbReference type="InterPro" id="IPR003591">
    <property type="entry name" value="Leu-rich_rpt_typical-subtyp"/>
</dbReference>
<evidence type="ECO:0000256" key="2">
    <source>
        <dbReference type="ARBA" id="ARBA00022614"/>
    </source>
</evidence>
<comment type="subcellular location">
    <subcellularLocation>
        <location evidence="1">Membrane</location>
    </subcellularLocation>
</comment>
<reference evidence="9 10" key="1">
    <citation type="submission" date="2017-09" db="EMBL/GenBank/DDBJ databases">
        <title>WGS assembly of Aquilegia coerulea Goldsmith.</title>
        <authorList>
            <person name="Hodges S."/>
            <person name="Kramer E."/>
            <person name="Nordborg M."/>
            <person name="Tomkins J."/>
            <person name="Borevitz J."/>
            <person name="Derieg N."/>
            <person name="Yan J."/>
            <person name="Mihaltcheva S."/>
            <person name="Hayes R.D."/>
            <person name="Rokhsar D."/>
        </authorList>
    </citation>
    <scope>NUCLEOTIDE SEQUENCE [LARGE SCALE GENOMIC DNA]</scope>
    <source>
        <strain evidence="10">cv. Goldsmith</strain>
    </source>
</reference>
<dbReference type="SUPFAM" id="SSF52058">
    <property type="entry name" value="L domain-like"/>
    <property type="match status" value="1"/>
</dbReference>
<dbReference type="PROSITE" id="PS00108">
    <property type="entry name" value="PROTEIN_KINASE_ST"/>
    <property type="match status" value="1"/>
</dbReference>
<evidence type="ECO:0000256" key="4">
    <source>
        <dbReference type="ARBA" id="ARBA00022737"/>
    </source>
</evidence>
<evidence type="ECO:0000313" key="9">
    <source>
        <dbReference type="EMBL" id="PIA64690.1"/>
    </source>
</evidence>
<organism evidence="9 10">
    <name type="scientific">Aquilegia coerulea</name>
    <name type="common">Rocky mountain columbine</name>
    <dbReference type="NCBI Taxonomy" id="218851"/>
    <lineage>
        <taxon>Eukaryota</taxon>
        <taxon>Viridiplantae</taxon>
        <taxon>Streptophyta</taxon>
        <taxon>Embryophyta</taxon>
        <taxon>Tracheophyta</taxon>
        <taxon>Spermatophyta</taxon>
        <taxon>Magnoliopsida</taxon>
        <taxon>Ranunculales</taxon>
        <taxon>Ranunculaceae</taxon>
        <taxon>Thalictroideae</taxon>
        <taxon>Aquilegia</taxon>
    </lineage>
</organism>
<dbReference type="InterPro" id="IPR000719">
    <property type="entry name" value="Prot_kinase_dom"/>
</dbReference>
<dbReference type="SUPFAM" id="SSF56112">
    <property type="entry name" value="Protein kinase-like (PK-like)"/>
    <property type="match status" value="1"/>
</dbReference>
<accession>A0A2G5F9R0</accession>
<dbReference type="PRINTS" id="PR00019">
    <property type="entry name" value="LEURICHRPT"/>
</dbReference>
<evidence type="ECO:0000256" key="3">
    <source>
        <dbReference type="ARBA" id="ARBA00022692"/>
    </source>
</evidence>
<dbReference type="InterPro" id="IPR032675">
    <property type="entry name" value="LRR_dom_sf"/>
</dbReference>
<evidence type="ECO:0000256" key="6">
    <source>
        <dbReference type="ARBA" id="ARBA00023136"/>
    </source>
</evidence>
<dbReference type="Pfam" id="PF00069">
    <property type="entry name" value="Pkinase"/>
    <property type="match status" value="1"/>
</dbReference>
<dbReference type="InterPro" id="IPR055414">
    <property type="entry name" value="LRR_R13L4/SHOC2-like"/>
</dbReference>
<dbReference type="PROSITE" id="PS50011">
    <property type="entry name" value="PROTEIN_KINASE_DOM"/>
    <property type="match status" value="1"/>
</dbReference>
<dbReference type="FunCoup" id="A0A2G5F9R0">
    <property type="interactions" value="1721"/>
</dbReference>